<dbReference type="FunFam" id="3.90.226.10:FF:000090">
    <property type="entry name" value="Tail-specific protease"/>
    <property type="match status" value="1"/>
</dbReference>
<dbReference type="InterPro" id="IPR036034">
    <property type="entry name" value="PDZ_sf"/>
</dbReference>
<feature type="chain" id="PRO_5032544241" evidence="6">
    <location>
        <begin position="27"/>
        <end position="769"/>
    </location>
</feature>
<dbReference type="Pfam" id="PF00595">
    <property type="entry name" value="PDZ"/>
    <property type="match status" value="1"/>
</dbReference>
<feature type="signal peptide" evidence="6">
    <location>
        <begin position="1"/>
        <end position="26"/>
    </location>
</feature>
<evidence type="ECO:0000313" key="8">
    <source>
        <dbReference type="EMBL" id="CAE7903191.1"/>
    </source>
</evidence>
<dbReference type="PROSITE" id="PS50106">
    <property type="entry name" value="PDZ"/>
    <property type="match status" value="1"/>
</dbReference>
<dbReference type="Gene3D" id="2.30.42.10">
    <property type="match status" value="1"/>
</dbReference>
<dbReference type="GO" id="GO:0007165">
    <property type="term" value="P:signal transduction"/>
    <property type="evidence" value="ECO:0007669"/>
    <property type="project" value="TreeGrafter"/>
</dbReference>
<keyword evidence="2" id="KW-0645">Protease</keyword>
<comment type="caution">
    <text evidence="8">The sequence shown here is derived from an EMBL/GenBank/DDBJ whole genome shotgun (WGS) entry which is preliminary data.</text>
</comment>
<dbReference type="InterPro" id="IPR020992">
    <property type="entry name" value="Tail_Prtase_C"/>
</dbReference>
<dbReference type="Proteomes" id="UP000601435">
    <property type="component" value="Unassembled WGS sequence"/>
</dbReference>
<dbReference type="Gene3D" id="3.30.750.44">
    <property type="match status" value="1"/>
</dbReference>
<comment type="similarity">
    <text evidence="1">Belongs to the peptidase S41A family.</text>
</comment>
<evidence type="ECO:0000256" key="3">
    <source>
        <dbReference type="ARBA" id="ARBA00022801"/>
    </source>
</evidence>
<dbReference type="InterPro" id="IPR040573">
    <property type="entry name" value="TSP_N"/>
</dbReference>
<dbReference type="SMART" id="SM00228">
    <property type="entry name" value="PDZ"/>
    <property type="match status" value="1"/>
</dbReference>
<feature type="region of interest" description="Disordered" evidence="5">
    <location>
        <begin position="745"/>
        <end position="769"/>
    </location>
</feature>
<dbReference type="OrthoDB" id="43580at2759"/>
<dbReference type="GO" id="GO:0008236">
    <property type="term" value="F:serine-type peptidase activity"/>
    <property type="evidence" value="ECO:0007669"/>
    <property type="project" value="UniProtKB-KW"/>
</dbReference>
<dbReference type="NCBIfam" id="TIGR00225">
    <property type="entry name" value="prc"/>
    <property type="match status" value="1"/>
</dbReference>
<dbReference type="Gene3D" id="3.90.226.10">
    <property type="entry name" value="2-enoyl-CoA Hydratase, Chain A, domain 1"/>
    <property type="match status" value="1"/>
</dbReference>
<evidence type="ECO:0000256" key="2">
    <source>
        <dbReference type="ARBA" id="ARBA00022670"/>
    </source>
</evidence>
<organism evidence="8 9">
    <name type="scientific">Symbiodinium necroappetens</name>
    <dbReference type="NCBI Taxonomy" id="1628268"/>
    <lineage>
        <taxon>Eukaryota</taxon>
        <taxon>Sar</taxon>
        <taxon>Alveolata</taxon>
        <taxon>Dinophyceae</taxon>
        <taxon>Suessiales</taxon>
        <taxon>Symbiodiniaceae</taxon>
        <taxon>Symbiodinium</taxon>
    </lineage>
</organism>
<dbReference type="InterPro" id="IPR029045">
    <property type="entry name" value="ClpP/crotonase-like_dom_sf"/>
</dbReference>
<evidence type="ECO:0000256" key="6">
    <source>
        <dbReference type="SAM" id="SignalP"/>
    </source>
</evidence>
<gene>
    <name evidence="8" type="primary">prc</name>
    <name evidence="8" type="ORF">SNEC2469_LOCUS30481</name>
</gene>
<evidence type="ECO:0000313" key="9">
    <source>
        <dbReference type="Proteomes" id="UP000601435"/>
    </source>
</evidence>
<keyword evidence="4" id="KW-0720">Serine protease</keyword>
<evidence type="ECO:0000256" key="5">
    <source>
        <dbReference type="SAM" id="MobiDB-lite"/>
    </source>
</evidence>
<evidence type="ECO:0000256" key="1">
    <source>
        <dbReference type="ARBA" id="ARBA00009179"/>
    </source>
</evidence>
<name>A0A813BJM6_9DINO</name>
<evidence type="ECO:0000259" key="7">
    <source>
        <dbReference type="PROSITE" id="PS50106"/>
    </source>
</evidence>
<dbReference type="Pfam" id="PF03572">
    <property type="entry name" value="Peptidase_S41"/>
    <property type="match status" value="1"/>
</dbReference>
<dbReference type="AlphaFoldDB" id="A0A813BJM6"/>
<feature type="domain" description="PDZ" evidence="7">
    <location>
        <begin position="256"/>
        <end position="327"/>
    </location>
</feature>
<sequence>MNLQFNRGVRALLIFIFGSFASIALAQGEIAETAKSAEKEIFVDVKAPVLEPLDVHARTSLTVVEQLRHNHFVKKPLDDGISSHVFDNYLETLDGGRSYFLATDIAEFEAYRYELDDALKRGNLDAAFTMFNRYQERVVDRLNFLIHEIEGGIENIDFTVDEDIEIDRENSPWPANQAEHDALWRKRLKAAVLSMKLNDKEVEKIGESLTKRYKNRLKQAVQTKSEDAFQVYLNSFATTYDPHTQYFSPRTSQNFNINMSLSLEGIGAVLKSEDDTTSVVRLVPAGPADKEGSIGVEDKIISVGQGENGPLIDVVGWRLDDVVELIRGPKDSTVRLEVIPSDSKDEVSKVVAITRNTVKLEEQAAQAKLLTLEQGNRAYKIGIIDVPTFYVDFRAAQQGDDNYRSTTRDVKNLIHKLEEEGIDGLVIDLRNNGGGSLQEADTLTGLFIESGPTVQVKSARRRANVYADTDDDITWDGPMAVMVNRLSASASEIFAGAIQDYGRGVIIGSQTFGKGTVQTLIPLNRGQLKITAAKFYRVSGQSTQHQGVLPDVSFPELYDTDQIGESSLEDAMPWDMIQPAVYDHNNAIAPFIGELQRRHEARVADNVDFNYVRALAAKSKEAAARTHVSLNKDKRLAQKEADDQWRLDLENMLRAAKGKELATSLDHLDDLVEAEKEAKEAAEKASDTDNADAELVADAAQAPGETEEDVEIKAVEDDAMLEEAGKVLLDLMGLSMQIAQLETPASISTASTGTPLPQPTADADTDVEG</sequence>
<accession>A0A813BJM6</accession>
<dbReference type="PANTHER" id="PTHR32060">
    <property type="entry name" value="TAIL-SPECIFIC PROTEASE"/>
    <property type="match status" value="1"/>
</dbReference>
<dbReference type="GO" id="GO:0006508">
    <property type="term" value="P:proteolysis"/>
    <property type="evidence" value="ECO:0007669"/>
    <property type="project" value="UniProtKB-KW"/>
</dbReference>
<dbReference type="EMBL" id="CAJNJA010071251">
    <property type="protein sequence ID" value="CAE7903191.1"/>
    <property type="molecule type" value="Genomic_DNA"/>
</dbReference>
<feature type="compositionally biased region" description="Polar residues" evidence="5">
    <location>
        <begin position="745"/>
        <end position="755"/>
    </location>
</feature>
<protein>
    <submittedName>
        <fullName evidence="8">Prc protein</fullName>
    </submittedName>
</protein>
<keyword evidence="6" id="KW-0732">Signal</keyword>
<dbReference type="PANTHER" id="PTHR32060:SF22">
    <property type="entry name" value="CARBOXYL-TERMINAL-PROCESSING PEPTIDASE 3, CHLOROPLASTIC"/>
    <property type="match status" value="1"/>
</dbReference>
<dbReference type="Pfam" id="PF17804">
    <property type="entry name" value="TSP_NTD"/>
    <property type="match status" value="1"/>
</dbReference>
<reference evidence="8" key="1">
    <citation type="submission" date="2021-02" db="EMBL/GenBank/DDBJ databases">
        <authorList>
            <person name="Dougan E. K."/>
            <person name="Rhodes N."/>
            <person name="Thang M."/>
            <person name="Chan C."/>
        </authorList>
    </citation>
    <scope>NUCLEOTIDE SEQUENCE</scope>
</reference>
<dbReference type="InterPro" id="IPR004447">
    <property type="entry name" value="Peptidase_S41A"/>
</dbReference>
<dbReference type="CDD" id="cd07560">
    <property type="entry name" value="Peptidase_S41_CPP"/>
    <property type="match status" value="1"/>
</dbReference>
<keyword evidence="9" id="KW-1185">Reference proteome</keyword>
<dbReference type="Pfam" id="PF11818">
    <property type="entry name" value="DUF3340"/>
    <property type="match status" value="1"/>
</dbReference>
<dbReference type="GO" id="GO:0004175">
    <property type="term" value="F:endopeptidase activity"/>
    <property type="evidence" value="ECO:0007669"/>
    <property type="project" value="TreeGrafter"/>
</dbReference>
<proteinExistence type="inferred from homology"/>
<dbReference type="SMART" id="SM00245">
    <property type="entry name" value="TSPc"/>
    <property type="match status" value="1"/>
</dbReference>
<dbReference type="SUPFAM" id="SSF52096">
    <property type="entry name" value="ClpP/crotonase"/>
    <property type="match status" value="1"/>
</dbReference>
<dbReference type="InterPro" id="IPR001478">
    <property type="entry name" value="PDZ"/>
</dbReference>
<keyword evidence="3" id="KW-0378">Hydrolase</keyword>
<evidence type="ECO:0000256" key="4">
    <source>
        <dbReference type="ARBA" id="ARBA00022825"/>
    </source>
</evidence>
<dbReference type="InterPro" id="IPR005151">
    <property type="entry name" value="Tail-specific_protease"/>
</dbReference>
<dbReference type="SUPFAM" id="SSF50156">
    <property type="entry name" value="PDZ domain-like"/>
    <property type="match status" value="1"/>
</dbReference>